<dbReference type="STRING" id="152573.SAMN04488051_101231"/>
<dbReference type="InterPro" id="IPR001387">
    <property type="entry name" value="Cro/C1-type_HTH"/>
</dbReference>
<name>A0A1H3XFZ9_ALKAM</name>
<accession>A0A1H3XFZ9</accession>
<feature type="region of interest" description="Disordered" evidence="1">
    <location>
        <begin position="77"/>
        <end position="109"/>
    </location>
</feature>
<dbReference type="Gene3D" id="1.10.260.40">
    <property type="entry name" value="lambda repressor-like DNA-binding domains"/>
    <property type="match status" value="1"/>
</dbReference>
<proteinExistence type="predicted"/>
<dbReference type="SMART" id="SM00530">
    <property type="entry name" value="HTH_XRE"/>
    <property type="match status" value="1"/>
</dbReference>
<dbReference type="GO" id="GO:0003677">
    <property type="term" value="F:DNA binding"/>
    <property type="evidence" value="ECO:0007669"/>
    <property type="project" value="InterPro"/>
</dbReference>
<gene>
    <name evidence="3" type="ORF">SAMN04488051_101231</name>
</gene>
<evidence type="ECO:0000259" key="2">
    <source>
        <dbReference type="PROSITE" id="PS50943"/>
    </source>
</evidence>
<reference evidence="3 4" key="1">
    <citation type="submission" date="2016-10" db="EMBL/GenBank/DDBJ databases">
        <authorList>
            <person name="de Groot N.N."/>
        </authorList>
    </citation>
    <scope>NUCLEOTIDE SEQUENCE [LARGE SCALE GENOMIC DNA]</scope>
    <source>
        <strain evidence="3 4">CGMCC 1.3430</strain>
    </source>
</reference>
<organism evidence="3 4">
    <name type="scientific">Alkalimonas amylolytica</name>
    <dbReference type="NCBI Taxonomy" id="152573"/>
    <lineage>
        <taxon>Bacteria</taxon>
        <taxon>Pseudomonadati</taxon>
        <taxon>Pseudomonadota</taxon>
        <taxon>Gammaproteobacteria</taxon>
        <taxon>Alkalimonas</taxon>
    </lineage>
</organism>
<dbReference type="Proteomes" id="UP000198773">
    <property type="component" value="Unassembled WGS sequence"/>
</dbReference>
<keyword evidence="4" id="KW-1185">Reference proteome</keyword>
<dbReference type="Pfam" id="PF01381">
    <property type="entry name" value="HTH_3"/>
    <property type="match status" value="1"/>
</dbReference>
<feature type="compositionally biased region" description="Basic and acidic residues" evidence="1">
    <location>
        <begin position="86"/>
        <end position="97"/>
    </location>
</feature>
<dbReference type="SUPFAM" id="SSF47413">
    <property type="entry name" value="lambda repressor-like DNA-binding domains"/>
    <property type="match status" value="1"/>
</dbReference>
<dbReference type="OrthoDB" id="9801039at2"/>
<dbReference type="EMBL" id="FNRM01000001">
    <property type="protein sequence ID" value="SDZ98279.1"/>
    <property type="molecule type" value="Genomic_DNA"/>
</dbReference>
<sequence>MTSLLQQIKQRRLTLGLKQNDMLLRVGISRQQYQRLESRGNPRLDTLELIAKGLSSELLLIPKDKLSAVLALLEEKPSALDQRPSAPDHEETKKSLSDDPWQDLLGDDQ</sequence>
<dbReference type="AlphaFoldDB" id="A0A1H3XFZ9"/>
<evidence type="ECO:0000313" key="4">
    <source>
        <dbReference type="Proteomes" id="UP000198773"/>
    </source>
</evidence>
<dbReference type="CDD" id="cd00093">
    <property type="entry name" value="HTH_XRE"/>
    <property type="match status" value="1"/>
</dbReference>
<protein>
    <submittedName>
        <fullName evidence="3">Helix-turn-helix</fullName>
    </submittedName>
</protein>
<dbReference type="PROSITE" id="PS50943">
    <property type="entry name" value="HTH_CROC1"/>
    <property type="match status" value="1"/>
</dbReference>
<evidence type="ECO:0000313" key="3">
    <source>
        <dbReference type="EMBL" id="SDZ98279.1"/>
    </source>
</evidence>
<feature type="domain" description="HTH cro/C1-type" evidence="2">
    <location>
        <begin position="8"/>
        <end position="61"/>
    </location>
</feature>
<evidence type="ECO:0000256" key="1">
    <source>
        <dbReference type="SAM" id="MobiDB-lite"/>
    </source>
</evidence>
<dbReference type="RefSeq" id="WP_091338179.1">
    <property type="nucleotide sequence ID" value="NZ_FNRM01000001.1"/>
</dbReference>
<dbReference type="InterPro" id="IPR010982">
    <property type="entry name" value="Lambda_DNA-bd_dom_sf"/>
</dbReference>